<dbReference type="AlphaFoldDB" id="A0A382M0J3"/>
<dbReference type="InterPro" id="IPR026841">
    <property type="entry name" value="Aur1/Ipt1"/>
</dbReference>
<protein>
    <recommendedName>
        <fullName evidence="2">Inositolphosphotransferase Aur1/Ipt1 domain-containing protein</fullName>
    </recommendedName>
</protein>
<reference evidence="3" key="1">
    <citation type="submission" date="2018-05" db="EMBL/GenBank/DDBJ databases">
        <authorList>
            <person name="Lanie J.A."/>
            <person name="Ng W.-L."/>
            <person name="Kazmierczak K.M."/>
            <person name="Andrzejewski T.M."/>
            <person name="Davidsen T.M."/>
            <person name="Wayne K.J."/>
            <person name="Tettelin H."/>
            <person name="Glass J.I."/>
            <person name="Rusch D."/>
            <person name="Podicherti R."/>
            <person name="Tsui H.-C.T."/>
            <person name="Winkler M.E."/>
        </authorList>
    </citation>
    <scope>NUCLEOTIDE SEQUENCE</scope>
</reference>
<feature type="domain" description="Inositolphosphotransferase Aur1/Ipt1" evidence="2">
    <location>
        <begin position="53"/>
        <end position="186"/>
    </location>
</feature>
<name>A0A382M0J3_9ZZZZ</name>
<dbReference type="GO" id="GO:0016020">
    <property type="term" value="C:membrane"/>
    <property type="evidence" value="ECO:0007669"/>
    <property type="project" value="UniProtKB-SubCell"/>
</dbReference>
<dbReference type="Pfam" id="PF14378">
    <property type="entry name" value="PAP2_3"/>
    <property type="match status" value="1"/>
</dbReference>
<feature type="transmembrane region" description="Helical" evidence="1">
    <location>
        <begin position="78"/>
        <end position="96"/>
    </location>
</feature>
<feature type="transmembrane region" description="Helical" evidence="1">
    <location>
        <begin position="7"/>
        <end position="26"/>
    </location>
</feature>
<feature type="transmembrane region" description="Helical" evidence="1">
    <location>
        <begin position="171"/>
        <end position="189"/>
    </location>
</feature>
<proteinExistence type="predicted"/>
<evidence type="ECO:0000256" key="1">
    <source>
        <dbReference type="SAM" id="Phobius"/>
    </source>
</evidence>
<accession>A0A382M0J3</accession>
<keyword evidence="1" id="KW-1133">Transmembrane helix</keyword>
<feature type="transmembrane region" description="Helical" evidence="1">
    <location>
        <begin position="46"/>
        <end position="66"/>
    </location>
</feature>
<keyword evidence="1" id="KW-0472">Membrane</keyword>
<feature type="transmembrane region" description="Helical" evidence="1">
    <location>
        <begin position="125"/>
        <end position="143"/>
    </location>
</feature>
<feature type="transmembrane region" description="Helical" evidence="1">
    <location>
        <begin position="150"/>
        <end position="165"/>
    </location>
</feature>
<keyword evidence="1" id="KW-0812">Transmembrane</keyword>
<evidence type="ECO:0000313" key="3">
    <source>
        <dbReference type="EMBL" id="SVC40892.1"/>
    </source>
</evidence>
<sequence>MSLIERIKLLIPFWFVSACYFLIPFIRSPIPAPQFLINIDTVIPFVWWMIIPYYFYYIILFLPLMLSDITKLKSFIQIATILLLISYTVFIIWPISCEKILATRTDNPLAWMHGMITFPWLYQNAFPSIHVIISCMICLVLGYEFSRQRFLYWIGGGSVFFATFFTKQHFLIDAVAGLFLGYIGYYFWLKKIKEVI</sequence>
<gene>
    <name evidence="3" type="ORF">METZ01_LOCUS293746</name>
</gene>
<organism evidence="3">
    <name type="scientific">marine metagenome</name>
    <dbReference type="NCBI Taxonomy" id="408172"/>
    <lineage>
        <taxon>unclassified sequences</taxon>
        <taxon>metagenomes</taxon>
        <taxon>ecological metagenomes</taxon>
    </lineage>
</organism>
<dbReference type="PROSITE" id="PS51257">
    <property type="entry name" value="PROKAR_LIPOPROTEIN"/>
    <property type="match status" value="1"/>
</dbReference>
<dbReference type="EMBL" id="UINC01089634">
    <property type="protein sequence ID" value="SVC40892.1"/>
    <property type="molecule type" value="Genomic_DNA"/>
</dbReference>
<evidence type="ECO:0000259" key="2">
    <source>
        <dbReference type="Pfam" id="PF14378"/>
    </source>
</evidence>